<keyword evidence="8 12" id="KW-0472">Membrane</keyword>
<proteinExistence type="inferred from homology"/>
<feature type="transmembrane region" description="Helical" evidence="12">
    <location>
        <begin position="25"/>
        <end position="47"/>
    </location>
</feature>
<dbReference type="InterPro" id="IPR050059">
    <property type="entry name" value="ATP_synthase_B_chain"/>
</dbReference>
<name>A0A1I5BPH1_9FIRM</name>
<dbReference type="InterPro" id="IPR002146">
    <property type="entry name" value="ATP_synth_b/b'su_bac/chlpt"/>
</dbReference>
<evidence type="ECO:0000256" key="8">
    <source>
        <dbReference type="ARBA" id="ARBA00023136"/>
    </source>
</evidence>
<keyword evidence="3 12" id="KW-0138">CF(0)</keyword>
<accession>A0A1I5BPH1</accession>
<evidence type="ECO:0000256" key="11">
    <source>
        <dbReference type="ARBA" id="ARBA00037847"/>
    </source>
</evidence>
<keyword evidence="7 12" id="KW-0406">Ion transport</keyword>
<keyword evidence="5 12" id="KW-0375">Hydrogen ion transport</keyword>
<evidence type="ECO:0000256" key="2">
    <source>
        <dbReference type="ARBA" id="ARBA00022448"/>
    </source>
</evidence>
<dbReference type="PANTHER" id="PTHR33445">
    <property type="entry name" value="ATP SYNTHASE SUBUNIT B', CHLOROPLASTIC"/>
    <property type="match status" value="1"/>
</dbReference>
<evidence type="ECO:0000256" key="6">
    <source>
        <dbReference type="ARBA" id="ARBA00022989"/>
    </source>
</evidence>
<dbReference type="CDD" id="cd06503">
    <property type="entry name" value="ATP-synt_Fo_b"/>
    <property type="match status" value="1"/>
</dbReference>
<dbReference type="STRING" id="1527.SAMN04489757_101134"/>
<keyword evidence="4 12" id="KW-0812">Transmembrane</keyword>
<keyword evidence="9 12" id="KW-0066">ATP synthesis</keyword>
<evidence type="ECO:0000256" key="3">
    <source>
        <dbReference type="ARBA" id="ARBA00022547"/>
    </source>
</evidence>
<evidence type="ECO:0000256" key="13">
    <source>
        <dbReference type="RuleBase" id="RU003848"/>
    </source>
</evidence>
<comment type="subunit">
    <text evidence="12">F-type ATPases have 2 components, F(1) - the catalytic core - and F(0) - the membrane proton channel. F(1) has five subunits: alpha(3), beta(3), gamma(1), delta(1), epsilon(1). F(0) has three main subunits: a(1), b(2) and c(10-14). The alpha and beta chains form an alternating ring which encloses part of the gamma chain. F(1) is attached to F(0) by a central stalk formed by the gamma and epsilon chains, while a peripheral stalk is formed by the delta and b chains.</text>
</comment>
<comment type="similarity">
    <text evidence="1 12 13">Belongs to the ATPase B chain family.</text>
</comment>
<keyword evidence="16" id="KW-1185">Reference proteome</keyword>
<evidence type="ECO:0000256" key="7">
    <source>
        <dbReference type="ARBA" id="ARBA00023065"/>
    </source>
</evidence>
<dbReference type="AlphaFoldDB" id="A0A1I5BPH1"/>
<comment type="subcellular location">
    <subcellularLocation>
        <location evidence="12">Cell membrane</location>
        <topology evidence="12">Single-pass membrane protein</topology>
    </subcellularLocation>
    <subcellularLocation>
        <location evidence="11">Endomembrane system</location>
        <topology evidence="11">Single-pass membrane protein</topology>
    </subcellularLocation>
</comment>
<feature type="coiled-coil region" evidence="14">
    <location>
        <begin position="58"/>
        <end position="99"/>
    </location>
</feature>
<keyword evidence="14" id="KW-0175">Coiled coil</keyword>
<dbReference type="GO" id="GO:0012505">
    <property type="term" value="C:endomembrane system"/>
    <property type="evidence" value="ECO:0007669"/>
    <property type="project" value="UniProtKB-SubCell"/>
</dbReference>
<gene>
    <name evidence="12" type="primary">atpF</name>
    <name evidence="15" type="ORF">SAMN04489757_101134</name>
</gene>
<keyword evidence="6 12" id="KW-1133">Transmembrane helix</keyword>
<evidence type="ECO:0000256" key="14">
    <source>
        <dbReference type="SAM" id="Coils"/>
    </source>
</evidence>
<comment type="function">
    <text evidence="10 12">F(1)F(0) ATP synthase produces ATP from ADP in the presence of a proton or sodium gradient. F-type ATPases consist of two structural domains, F(1) containing the extramembraneous catalytic core and F(0) containing the membrane proton channel, linked together by a central stalk and a peripheral stalk. During catalysis, ATP synthesis in the catalytic domain of F(1) is coupled via a rotary mechanism of the central stalk subunits to proton translocation.</text>
</comment>
<sequence>MYNKIIFLAESVPKGRVFAIDTQTLISIGIQLLNGIILAVALGFILYKPLKNFMQKRTERIQSQIDDTDAKMAEAKELMAEYNRKIDDISKERIEILEDARLKADNERKIILEEARQEADEIKKRSLESVLADEKHLLEETRLTIIELASLMAEKYIAQTIDQETQNKIFNETLAQMEGAKWQD</sequence>
<reference evidence="15 16" key="1">
    <citation type="submission" date="2016-10" db="EMBL/GenBank/DDBJ databases">
        <authorList>
            <person name="de Groot N.N."/>
        </authorList>
    </citation>
    <scope>NUCLEOTIDE SEQUENCE [LARGE SCALE GENOMIC DNA]</scope>
    <source>
        <strain evidence="15 16">DSM 1283</strain>
    </source>
</reference>
<dbReference type="Pfam" id="PF00430">
    <property type="entry name" value="ATP-synt_B"/>
    <property type="match status" value="1"/>
</dbReference>
<dbReference type="GO" id="GO:0045259">
    <property type="term" value="C:proton-transporting ATP synthase complex"/>
    <property type="evidence" value="ECO:0007669"/>
    <property type="project" value="UniProtKB-KW"/>
</dbReference>
<dbReference type="EMBL" id="FOWD01000001">
    <property type="protein sequence ID" value="SFN76635.1"/>
    <property type="molecule type" value="Genomic_DNA"/>
</dbReference>
<dbReference type="Proteomes" id="UP000198806">
    <property type="component" value="Unassembled WGS sequence"/>
</dbReference>
<keyword evidence="12" id="KW-1003">Cell membrane</keyword>
<protein>
    <recommendedName>
        <fullName evidence="12">ATP synthase subunit b</fullName>
    </recommendedName>
    <alternativeName>
        <fullName evidence="12">ATP synthase F(0) sector subunit b</fullName>
    </alternativeName>
    <alternativeName>
        <fullName evidence="12">ATPase subunit I</fullName>
    </alternativeName>
    <alternativeName>
        <fullName evidence="12">F-type ATPase subunit b</fullName>
        <shortName evidence="12">F-ATPase subunit b</shortName>
    </alternativeName>
</protein>
<evidence type="ECO:0000256" key="10">
    <source>
        <dbReference type="ARBA" id="ARBA00025198"/>
    </source>
</evidence>
<dbReference type="PANTHER" id="PTHR33445:SF2">
    <property type="entry name" value="ATP SYNTHASE SUBUNIT B', CHLOROPLASTIC"/>
    <property type="match status" value="1"/>
</dbReference>
<evidence type="ECO:0000313" key="15">
    <source>
        <dbReference type="EMBL" id="SFN76635.1"/>
    </source>
</evidence>
<dbReference type="GO" id="GO:0046933">
    <property type="term" value="F:proton-transporting ATP synthase activity, rotational mechanism"/>
    <property type="evidence" value="ECO:0007669"/>
    <property type="project" value="UniProtKB-UniRule"/>
</dbReference>
<dbReference type="RefSeq" id="WP_091683570.1">
    <property type="nucleotide sequence ID" value="NZ_BAABFM010000003.1"/>
</dbReference>
<dbReference type="HAMAP" id="MF_01398">
    <property type="entry name" value="ATP_synth_b_bprime"/>
    <property type="match status" value="1"/>
</dbReference>
<comment type="function">
    <text evidence="12">Component of the F(0) channel, it forms part of the peripheral stalk, linking F(1) to F(0).</text>
</comment>
<evidence type="ECO:0000256" key="1">
    <source>
        <dbReference type="ARBA" id="ARBA00005513"/>
    </source>
</evidence>
<evidence type="ECO:0000256" key="5">
    <source>
        <dbReference type="ARBA" id="ARBA00022781"/>
    </source>
</evidence>
<evidence type="ECO:0000313" key="16">
    <source>
        <dbReference type="Proteomes" id="UP000198806"/>
    </source>
</evidence>
<evidence type="ECO:0000256" key="12">
    <source>
        <dbReference type="HAMAP-Rule" id="MF_01398"/>
    </source>
</evidence>
<keyword evidence="2 12" id="KW-0813">Transport</keyword>
<dbReference type="OrthoDB" id="2055033at2"/>
<organism evidence="15 16">
    <name type="scientific">Anaerocolumna aminovalerica</name>
    <dbReference type="NCBI Taxonomy" id="1527"/>
    <lineage>
        <taxon>Bacteria</taxon>
        <taxon>Bacillati</taxon>
        <taxon>Bacillota</taxon>
        <taxon>Clostridia</taxon>
        <taxon>Lachnospirales</taxon>
        <taxon>Lachnospiraceae</taxon>
        <taxon>Anaerocolumna</taxon>
    </lineage>
</organism>
<evidence type="ECO:0000256" key="9">
    <source>
        <dbReference type="ARBA" id="ARBA00023310"/>
    </source>
</evidence>
<dbReference type="GO" id="GO:0046961">
    <property type="term" value="F:proton-transporting ATPase activity, rotational mechanism"/>
    <property type="evidence" value="ECO:0007669"/>
    <property type="project" value="TreeGrafter"/>
</dbReference>
<evidence type="ECO:0000256" key="4">
    <source>
        <dbReference type="ARBA" id="ARBA00022692"/>
    </source>
</evidence>
<dbReference type="GO" id="GO:0005886">
    <property type="term" value="C:plasma membrane"/>
    <property type="evidence" value="ECO:0007669"/>
    <property type="project" value="UniProtKB-SubCell"/>
</dbReference>